<reference evidence="4" key="1">
    <citation type="journal article" date="2021" name="Evol. Appl.">
        <title>The genome of the Pyrenean desman and the effects of bottlenecks and inbreeding on the genomic landscape of an endangered species.</title>
        <authorList>
            <person name="Escoda L."/>
            <person name="Castresana J."/>
        </authorList>
    </citation>
    <scope>NUCLEOTIDE SEQUENCE</scope>
    <source>
        <strain evidence="4">IBE-C5619</strain>
    </source>
</reference>
<dbReference type="InterPro" id="IPR016181">
    <property type="entry name" value="Acyl_CoA_acyltransferase"/>
</dbReference>
<feature type="non-terminal residue" evidence="4">
    <location>
        <position position="357"/>
    </location>
</feature>
<dbReference type="GO" id="GO:0008080">
    <property type="term" value="F:N-acetyltransferase activity"/>
    <property type="evidence" value="ECO:0007669"/>
    <property type="project" value="TreeGrafter"/>
</dbReference>
<sequence length="357" mass="40007">GSEDRLVRLLPRSGVARSPLPLFSPRLLEPELVGPLRDLTGLYPRVQLPFVRACRTEVGVLDFDPRRRHRDGFREDPRGQGGRLWNYPENDSGERCGPEGGQRRGWRRGLFQNGGKEGGESWGPAPGRAGSSYPNRTFVPTPQELAEYERLSDQVKISEEGGGRHLGPKEIGEEVRALRADGFGENPFFHCLVAEILPGAGEPQGKISQRSPLQSASEVSPPGSQQRPCVVGYGLYYFIYSTWKGRNIYLEDIYVMPEYRGTRQRLGWEKQLIAQSPATFSDSLQLKQSLLSPDRKVVMSFPQVALDKGCSQFRLAVLDWNKRAMDLYKALGAQDLTDAEGWHSFRFEGQAMRELAG</sequence>
<feature type="region of interest" description="Disordered" evidence="3">
    <location>
        <begin position="203"/>
        <end position="226"/>
    </location>
</feature>
<evidence type="ECO:0000256" key="2">
    <source>
        <dbReference type="ARBA" id="ARBA00023315"/>
    </source>
</evidence>
<dbReference type="CDD" id="cd04301">
    <property type="entry name" value="NAT_SF"/>
    <property type="match status" value="1"/>
</dbReference>
<keyword evidence="2" id="KW-0012">Acyltransferase</keyword>
<dbReference type="PANTHER" id="PTHR10545:SF51">
    <property type="entry name" value="THIALYSINE N-EPSILON-ACETYLTRANSFERASE"/>
    <property type="match status" value="1"/>
</dbReference>
<evidence type="ECO:0000313" key="5">
    <source>
        <dbReference type="Proteomes" id="UP000700334"/>
    </source>
</evidence>
<evidence type="ECO:0000313" key="4">
    <source>
        <dbReference type="EMBL" id="KAG8507104.1"/>
    </source>
</evidence>
<dbReference type="PANTHER" id="PTHR10545">
    <property type="entry name" value="DIAMINE N-ACETYLTRANSFERASE"/>
    <property type="match status" value="1"/>
</dbReference>
<name>A0A8J5ZMY3_GALPY</name>
<protein>
    <submittedName>
        <fullName evidence="4">Diamine acetyltransferase 2</fullName>
    </submittedName>
</protein>
<dbReference type="EMBL" id="JAGFMF010012125">
    <property type="protein sequence ID" value="KAG8507104.1"/>
    <property type="molecule type" value="Genomic_DNA"/>
</dbReference>
<feature type="non-terminal residue" evidence="4">
    <location>
        <position position="1"/>
    </location>
</feature>
<organism evidence="4 5">
    <name type="scientific">Galemys pyrenaicus</name>
    <name type="common">Iberian desman</name>
    <name type="synonym">Pyrenean desman</name>
    <dbReference type="NCBI Taxonomy" id="202257"/>
    <lineage>
        <taxon>Eukaryota</taxon>
        <taxon>Metazoa</taxon>
        <taxon>Chordata</taxon>
        <taxon>Craniata</taxon>
        <taxon>Vertebrata</taxon>
        <taxon>Euteleostomi</taxon>
        <taxon>Mammalia</taxon>
        <taxon>Eutheria</taxon>
        <taxon>Laurasiatheria</taxon>
        <taxon>Eulipotyphla</taxon>
        <taxon>Talpidae</taxon>
        <taxon>Galemys</taxon>
    </lineage>
</organism>
<keyword evidence="1" id="KW-0808">Transferase</keyword>
<feature type="region of interest" description="Disordered" evidence="3">
    <location>
        <begin position="68"/>
        <end position="139"/>
    </location>
</feature>
<comment type="caution">
    <text evidence="4">The sequence shown here is derived from an EMBL/GenBank/DDBJ whole genome shotgun (WGS) entry which is preliminary data.</text>
</comment>
<dbReference type="Proteomes" id="UP000700334">
    <property type="component" value="Unassembled WGS sequence"/>
</dbReference>
<feature type="compositionally biased region" description="Polar residues" evidence="3">
    <location>
        <begin position="206"/>
        <end position="226"/>
    </location>
</feature>
<dbReference type="AlphaFoldDB" id="A0A8J5ZMY3"/>
<gene>
    <name evidence="4" type="ORF">J0S82_017043</name>
</gene>
<dbReference type="SUPFAM" id="SSF55729">
    <property type="entry name" value="Acyl-CoA N-acyltransferases (Nat)"/>
    <property type="match status" value="2"/>
</dbReference>
<keyword evidence="5" id="KW-1185">Reference proteome</keyword>
<dbReference type="InterPro" id="IPR051016">
    <property type="entry name" value="Diverse_Substrate_AcTransf"/>
</dbReference>
<evidence type="ECO:0000256" key="3">
    <source>
        <dbReference type="SAM" id="MobiDB-lite"/>
    </source>
</evidence>
<dbReference type="Gene3D" id="3.40.630.30">
    <property type="match status" value="1"/>
</dbReference>
<proteinExistence type="predicted"/>
<accession>A0A8J5ZMY3</accession>
<evidence type="ECO:0000256" key="1">
    <source>
        <dbReference type="ARBA" id="ARBA00022679"/>
    </source>
</evidence>
<dbReference type="OrthoDB" id="7305308at2759"/>